<evidence type="ECO:0000313" key="3">
    <source>
        <dbReference type="Proteomes" id="UP000309389"/>
    </source>
</evidence>
<sequence>MGTWASACVHLRVLCCSSERGVEVSIGADPNRGIAVIIAAYNAAGTIGRAVRSALAEPEVAEVIVIDDCSSDKTVEAARLADDQSGRLRILTQDRNGGPAAARNRGFAEASSPFVAVLDSDDFLLPGRFSRLLDLSEAWDIAADNIMFVLQGGEAGLPLTSASAGAERALTLADFVEANISRFGRQRAELGFLKPVFRRSFLQQHGLLYDSSLRLGEDFALYLRALISGARFRITSGCGYVAVERPDSLSGQHRTEDLAALRDSDNDLLAGMDRGSPAYASVRRHRDHIARRYLYRAFLDERRRVGIARAFRSYLGRPGEVLSILHSNALDRAASWLRRVRRQRRAGQALRTRYLMET</sequence>
<evidence type="ECO:0000259" key="1">
    <source>
        <dbReference type="Pfam" id="PF00535"/>
    </source>
</evidence>
<gene>
    <name evidence="2" type="ORF">E5222_01890</name>
</gene>
<dbReference type="CDD" id="cd00761">
    <property type="entry name" value="Glyco_tranf_GTA_type"/>
    <property type="match status" value="1"/>
</dbReference>
<dbReference type="AlphaFoldDB" id="A0A4T3F1Z0"/>
<dbReference type="InterPro" id="IPR001173">
    <property type="entry name" value="Glyco_trans_2-like"/>
</dbReference>
<dbReference type="Proteomes" id="UP000309389">
    <property type="component" value="Unassembled WGS sequence"/>
</dbReference>
<keyword evidence="2" id="KW-0808">Transferase</keyword>
<accession>A0A4T3F1Z0</accession>
<evidence type="ECO:0000313" key="2">
    <source>
        <dbReference type="EMBL" id="TIX51245.1"/>
    </source>
</evidence>
<organism evidence="2 3">
    <name type="scientific">Alteraurantiacibacter aquimixticola</name>
    <dbReference type="NCBI Taxonomy" id="2489173"/>
    <lineage>
        <taxon>Bacteria</taxon>
        <taxon>Pseudomonadati</taxon>
        <taxon>Pseudomonadota</taxon>
        <taxon>Alphaproteobacteria</taxon>
        <taxon>Sphingomonadales</taxon>
        <taxon>Erythrobacteraceae</taxon>
        <taxon>Alteraurantiacibacter</taxon>
    </lineage>
</organism>
<dbReference type="OrthoDB" id="9813349at2"/>
<dbReference type="Gene3D" id="3.90.550.10">
    <property type="entry name" value="Spore Coat Polysaccharide Biosynthesis Protein SpsA, Chain A"/>
    <property type="match status" value="1"/>
</dbReference>
<keyword evidence="3" id="KW-1185">Reference proteome</keyword>
<dbReference type="PANTHER" id="PTHR43685:SF2">
    <property type="entry name" value="GLYCOSYLTRANSFERASE 2-LIKE DOMAIN-CONTAINING PROTEIN"/>
    <property type="match status" value="1"/>
</dbReference>
<dbReference type="SUPFAM" id="SSF53448">
    <property type="entry name" value="Nucleotide-diphospho-sugar transferases"/>
    <property type="match status" value="1"/>
</dbReference>
<reference evidence="2 3" key="1">
    <citation type="submission" date="2019-04" db="EMBL/GenBank/DDBJ databases">
        <title>Altererythrobacter aquimixticola sp. nov., isolated from sediment of junction between the ocean and a freshwater spring.</title>
        <authorList>
            <person name="Yoon J.-H."/>
        </authorList>
    </citation>
    <scope>NUCLEOTIDE SEQUENCE [LARGE SCALE GENOMIC DNA]</scope>
    <source>
        <strain evidence="2 3">SSKS-13</strain>
    </source>
</reference>
<dbReference type="InterPro" id="IPR050834">
    <property type="entry name" value="Glycosyltransf_2"/>
</dbReference>
<dbReference type="Pfam" id="PF00535">
    <property type="entry name" value="Glycos_transf_2"/>
    <property type="match status" value="1"/>
</dbReference>
<feature type="domain" description="Glycosyltransferase 2-like" evidence="1">
    <location>
        <begin position="36"/>
        <end position="147"/>
    </location>
</feature>
<protein>
    <submittedName>
        <fullName evidence="2">Glycosyltransferase family 2 protein</fullName>
    </submittedName>
</protein>
<dbReference type="GO" id="GO:0016740">
    <property type="term" value="F:transferase activity"/>
    <property type="evidence" value="ECO:0007669"/>
    <property type="project" value="UniProtKB-KW"/>
</dbReference>
<dbReference type="PANTHER" id="PTHR43685">
    <property type="entry name" value="GLYCOSYLTRANSFERASE"/>
    <property type="match status" value="1"/>
</dbReference>
<dbReference type="InterPro" id="IPR029044">
    <property type="entry name" value="Nucleotide-diphossugar_trans"/>
</dbReference>
<comment type="caution">
    <text evidence="2">The sequence shown here is derived from an EMBL/GenBank/DDBJ whole genome shotgun (WGS) entry which is preliminary data.</text>
</comment>
<dbReference type="EMBL" id="SSHH01000001">
    <property type="protein sequence ID" value="TIX51245.1"/>
    <property type="molecule type" value="Genomic_DNA"/>
</dbReference>
<name>A0A4T3F1Z0_9SPHN</name>
<proteinExistence type="predicted"/>